<proteinExistence type="inferred from homology"/>
<organism evidence="7 8">
    <name type="scientific">Pseudorhizobium flavum</name>
    <dbReference type="NCBI Taxonomy" id="1335061"/>
    <lineage>
        <taxon>Bacteria</taxon>
        <taxon>Pseudomonadati</taxon>
        <taxon>Pseudomonadota</taxon>
        <taxon>Alphaproteobacteria</taxon>
        <taxon>Hyphomicrobiales</taxon>
        <taxon>Rhizobiaceae</taxon>
        <taxon>Rhizobium/Agrobacterium group</taxon>
        <taxon>Pseudorhizobium</taxon>
    </lineage>
</organism>
<dbReference type="InterPro" id="IPR051398">
    <property type="entry name" value="Polysacch_Deacetylase"/>
</dbReference>
<dbReference type="InterPro" id="IPR002509">
    <property type="entry name" value="NODB_dom"/>
</dbReference>
<comment type="caution">
    <text evidence="7">The sequence shown here is derived from an EMBL/GenBank/DDBJ whole genome shotgun (WGS) entry which is preliminary data.</text>
</comment>
<sequence length="350" mass="39122">MSMRLKALLKRRGKRLAIAGALEAAALLTRAGAIKKARGRGAIFTLHHVRPPDASSFAANRHLEVTPEFLDQAIAQLREDGYEFIRLDEVAARLRSPGTQPFAVFTLDDGYRNNAEHALPVFERHGVPFTIFFTRGFCERTHTLWWETLGRLLTCNDTLRFDFGQGEESLDLSTEPQKLQAFDLFARFVETESEDVAVARIDGLAREHGIDPLKITDHLVMSCDELRRIASHPLASAGAHTLSHRNVARLLTPEARRELEQSADWLEALTGKRPHAFAYPYGFPAAVTERDMEIAREVGFEVAVTTQPGTIDETSVGRLSALPRISLNGHFQRPRYVSALASGIPFKLMR</sequence>
<dbReference type="PANTHER" id="PTHR34216:SF7">
    <property type="entry name" value="POLY-BETA-1,6-N-ACETYL-D-GLUCOSAMINE N-DEACETYLASE"/>
    <property type="match status" value="1"/>
</dbReference>
<comment type="function">
    <text evidence="1">Is involved in generating a small heat-stable compound (Nod), an acylated oligomer of N-acetylglucosamine, that stimulates mitosis in various plant protoplasts.</text>
</comment>
<keyword evidence="8" id="KW-1185">Reference proteome</keyword>
<dbReference type="Gene3D" id="3.20.20.370">
    <property type="entry name" value="Glycoside hydrolase/deacetylase"/>
    <property type="match status" value="1"/>
</dbReference>
<dbReference type="AlphaFoldDB" id="A0A7X0DDQ7"/>
<evidence type="ECO:0000259" key="6">
    <source>
        <dbReference type="PROSITE" id="PS51677"/>
    </source>
</evidence>
<evidence type="ECO:0000256" key="1">
    <source>
        <dbReference type="ARBA" id="ARBA00003236"/>
    </source>
</evidence>
<dbReference type="RefSeq" id="WP_139346224.1">
    <property type="nucleotide sequence ID" value="NZ_JACHEJ010000008.1"/>
</dbReference>
<dbReference type="GO" id="GO:0016810">
    <property type="term" value="F:hydrolase activity, acting on carbon-nitrogen (but not peptide) bonds"/>
    <property type="evidence" value="ECO:0007669"/>
    <property type="project" value="InterPro"/>
</dbReference>
<dbReference type="GO" id="GO:0005975">
    <property type="term" value="P:carbohydrate metabolic process"/>
    <property type="evidence" value="ECO:0007669"/>
    <property type="project" value="InterPro"/>
</dbReference>
<keyword evidence="4" id="KW-0732">Signal</keyword>
<dbReference type="EMBL" id="JACHEJ010000008">
    <property type="protein sequence ID" value="MBB6181188.1"/>
    <property type="molecule type" value="Genomic_DNA"/>
</dbReference>
<accession>A0A7X0DDQ7</accession>
<dbReference type="Proteomes" id="UP000535501">
    <property type="component" value="Unassembled WGS sequence"/>
</dbReference>
<name>A0A7X0DDQ7_9HYPH</name>
<evidence type="ECO:0000313" key="8">
    <source>
        <dbReference type="Proteomes" id="UP000535501"/>
    </source>
</evidence>
<evidence type="ECO:0000256" key="3">
    <source>
        <dbReference type="ARBA" id="ARBA00020071"/>
    </source>
</evidence>
<evidence type="ECO:0000313" key="7">
    <source>
        <dbReference type="EMBL" id="MBB6181188.1"/>
    </source>
</evidence>
<reference evidence="7 8" key="1">
    <citation type="submission" date="2020-08" db="EMBL/GenBank/DDBJ databases">
        <title>Genomic Encyclopedia of Type Strains, Phase IV (KMG-IV): sequencing the most valuable type-strain genomes for metagenomic binning, comparative biology and taxonomic classification.</title>
        <authorList>
            <person name="Goeker M."/>
        </authorList>
    </citation>
    <scope>NUCLEOTIDE SEQUENCE [LARGE SCALE GENOMIC DNA]</scope>
    <source>
        <strain evidence="7 8">DSM 102134</strain>
    </source>
</reference>
<evidence type="ECO:0000256" key="4">
    <source>
        <dbReference type="ARBA" id="ARBA00022729"/>
    </source>
</evidence>
<evidence type="ECO:0000256" key="2">
    <source>
        <dbReference type="ARBA" id="ARBA00010973"/>
    </source>
</evidence>
<protein>
    <recommendedName>
        <fullName evidence="3">Chitooligosaccharide deacetylase</fullName>
    </recommendedName>
    <alternativeName>
        <fullName evidence="5">Nodulation protein B</fullName>
    </alternativeName>
</protein>
<gene>
    <name evidence="7" type="ORF">HNQ75_003173</name>
</gene>
<evidence type="ECO:0000256" key="5">
    <source>
        <dbReference type="ARBA" id="ARBA00032976"/>
    </source>
</evidence>
<comment type="similarity">
    <text evidence="2">Belongs to the polysaccharide deacetylase family.</text>
</comment>
<dbReference type="SUPFAM" id="SSF88713">
    <property type="entry name" value="Glycoside hydrolase/deacetylase"/>
    <property type="match status" value="1"/>
</dbReference>
<dbReference type="InterPro" id="IPR011330">
    <property type="entry name" value="Glyco_hydro/deAcase_b/a-brl"/>
</dbReference>
<feature type="domain" description="NodB homology" evidence="6">
    <location>
        <begin position="101"/>
        <end position="350"/>
    </location>
</feature>
<dbReference type="PROSITE" id="PS51677">
    <property type="entry name" value="NODB"/>
    <property type="match status" value="1"/>
</dbReference>
<dbReference type="PANTHER" id="PTHR34216">
    <property type="match status" value="1"/>
</dbReference>
<dbReference type="Pfam" id="PF01522">
    <property type="entry name" value="Polysacc_deac_1"/>
    <property type="match status" value="2"/>
</dbReference>